<comment type="caution">
    <text evidence="2">The sequence shown here is derived from an EMBL/GenBank/DDBJ whole genome shotgun (WGS) entry which is preliminary data.</text>
</comment>
<dbReference type="STRING" id="442562.Rumeso_03595"/>
<protein>
    <submittedName>
        <fullName evidence="2">Uncharacterized protein</fullName>
    </submittedName>
</protein>
<dbReference type="OrthoDB" id="5918037at2"/>
<accession>A0A017HKX6</accession>
<feature type="region of interest" description="Disordered" evidence="1">
    <location>
        <begin position="174"/>
        <end position="207"/>
    </location>
</feature>
<organism evidence="2 3">
    <name type="scientific">Rubellimicrobium mesophilum DSM 19309</name>
    <dbReference type="NCBI Taxonomy" id="442562"/>
    <lineage>
        <taxon>Bacteria</taxon>
        <taxon>Pseudomonadati</taxon>
        <taxon>Pseudomonadota</taxon>
        <taxon>Alphaproteobacteria</taxon>
        <taxon>Rhodobacterales</taxon>
        <taxon>Roseobacteraceae</taxon>
        <taxon>Rubellimicrobium</taxon>
    </lineage>
</organism>
<dbReference type="Proteomes" id="UP000019666">
    <property type="component" value="Unassembled WGS sequence"/>
</dbReference>
<dbReference type="HOGENOM" id="CLU_860207_0_0_5"/>
<evidence type="ECO:0000256" key="1">
    <source>
        <dbReference type="SAM" id="MobiDB-lite"/>
    </source>
</evidence>
<evidence type="ECO:0000313" key="3">
    <source>
        <dbReference type="Proteomes" id="UP000019666"/>
    </source>
</evidence>
<dbReference type="AlphaFoldDB" id="A0A017HKX6"/>
<name>A0A017HKX6_9RHOB</name>
<dbReference type="EMBL" id="AOSK01000103">
    <property type="protein sequence ID" value="EYD74828.1"/>
    <property type="molecule type" value="Genomic_DNA"/>
</dbReference>
<keyword evidence="3" id="KW-1185">Reference proteome</keyword>
<gene>
    <name evidence="2" type="ORF">Rumeso_03595</name>
</gene>
<sequence>MTRPRPHRHILHPELTLSQLLAALPTWVRPDPERAGWVEILREQLPRALAAKLLLPLVRVGSLDPDGRAVLPGAEWESLAEAFLNQAHVVLDRRDALLWVEKGPPQEEFAWAPHLEPWRVVDMGRFGPCLEGRVTALTPGGPETIGPTLLLGLGPERAWARLLRGWVRLGRREEDPQTGQAGRGLGVDASPRVLGESETETALGDLRRRTAEQVADLVPLPEDRLGFRFILGPLDNLPRPTPAGEDGPDRIGEGTAGPPEGGTSEVLTEAERLVVRAYRIFGDELPVWLLRRSLWLGSERPIDLLGDVPGHARLAEHLMALEAGVYL</sequence>
<evidence type="ECO:0000313" key="2">
    <source>
        <dbReference type="EMBL" id="EYD74828.1"/>
    </source>
</evidence>
<dbReference type="RefSeq" id="WP_037281910.1">
    <property type="nucleotide sequence ID" value="NZ_KK088596.1"/>
</dbReference>
<proteinExistence type="predicted"/>
<feature type="region of interest" description="Disordered" evidence="1">
    <location>
        <begin position="236"/>
        <end position="263"/>
    </location>
</feature>
<reference evidence="2 3" key="1">
    <citation type="submission" date="2013-02" db="EMBL/GenBank/DDBJ databases">
        <authorList>
            <person name="Fiebig A."/>
            <person name="Goeker M."/>
            <person name="Klenk H.-P.P."/>
        </authorList>
    </citation>
    <scope>NUCLEOTIDE SEQUENCE [LARGE SCALE GENOMIC DNA]</scope>
    <source>
        <strain evidence="2 3">DSM 19309</strain>
    </source>
</reference>